<gene>
    <name evidence="2" type="ORF">IFO69_19810</name>
</gene>
<keyword evidence="1" id="KW-1133">Transmembrane helix</keyword>
<organism evidence="2 3">
    <name type="scientific">Echinicola arenosa</name>
    <dbReference type="NCBI Taxonomy" id="2774144"/>
    <lineage>
        <taxon>Bacteria</taxon>
        <taxon>Pseudomonadati</taxon>
        <taxon>Bacteroidota</taxon>
        <taxon>Cytophagia</taxon>
        <taxon>Cytophagales</taxon>
        <taxon>Cyclobacteriaceae</taxon>
        <taxon>Echinicola</taxon>
    </lineage>
</organism>
<dbReference type="EMBL" id="JACYTQ010000010">
    <property type="protein sequence ID" value="MBD8491009.1"/>
    <property type="molecule type" value="Genomic_DNA"/>
</dbReference>
<dbReference type="RefSeq" id="WP_192012020.1">
    <property type="nucleotide sequence ID" value="NZ_JACYTQ010000010.1"/>
</dbReference>
<keyword evidence="1" id="KW-0472">Membrane</keyword>
<accession>A0ABR9AQE7</accession>
<keyword evidence="1" id="KW-0812">Transmembrane</keyword>
<reference evidence="2 3" key="1">
    <citation type="submission" date="2020-09" db="EMBL/GenBank/DDBJ databases">
        <title>Echinicola sp. CAU 1574 isolated from sand of Sido Beach.</title>
        <authorList>
            <person name="Kim W."/>
        </authorList>
    </citation>
    <scope>NUCLEOTIDE SEQUENCE [LARGE SCALE GENOMIC DNA]</scope>
    <source>
        <strain evidence="2 3">CAU 1574</strain>
    </source>
</reference>
<feature type="transmembrane region" description="Helical" evidence="1">
    <location>
        <begin position="21"/>
        <end position="43"/>
    </location>
</feature>
<name>A0ABR9AQE7_9BACT</name>
<evidence type="ECO:0000313" key="3">
    <source>
        <dbReference type="Proteomes" id="UP000647133"/>
    </source>
</evidence>
<proteinExistence type="predicted"/>
<comment type="caution">
    <text evidence="2">The sequence shown here is derived from an EMBL/GenBank/DDBJ whole genome shotgun (WGS) entry which is preliminary data.</text>
</comment>
<protein>
    <submittedName>
        <fullName evidence="2">Uncharacterized protein</fullName>
    </submittedName>
</protein>
<evidence type="ECO:0000256" key="1">
    <source>
        <dbReference type="SAM" id="Phobius"/>
    </source>
</evidence>
<evidence type="ECO:0000313" key="2">
    <source>
        <dbReference type="EMBL" id="MBD8491009.1"/>
    </source>
</evidence>
<keyword evidence="3" id="KW-1185">Reference proteome</keyword>
<sequence length="50" mass="5552">MIDFKKNIKFRLGSEDWEMPLGVLLLLIAIALGLMIAGAYFGFEFGKSVS</sequence>
<dbReference type="Proteomes" id="UP000647133">
    <property type="component" value="Unassembled WGS sequence"/>
</dbReference>